<sequence length="719" mass="72752">MAVLGSALAGQREHQLYRFRACSQAGLAQGLLALPSLATSIFVATRSWWWQQLALLLVASSFQPPPPASARLLLPGSVFELARDIKASAWAVQAALLLAAVPALDHLLSALPQCFTPGEAGILLQALAALAAGSAAYLVGSARQGLAHLLWSPHVVQPDPGMHVPAFCMLVLFWVLLLAVCGTVAVGSGGARDRGDAAGAGKGEAVEGQCMEQNGTVHADNAGTAEAAGVAAKVAANGHGSDGPANDLSRRRPHGAAGTPSAAGGGTAAAASTGPSAHARSADGKPGSDPLDFAARVAAGVVAVVSLVMLADLALWVLGRFVAASSRPRLATLAYWFGCLAVTVPLMYVVSKASAAREERLRREEQAAEREGEGEGRGDGEVGGGSAGAGSRQVAPVERGQGQALGGGSRGSAGEAAAAAAGERSRRGSADAKASHHGQRGKLGRSHNGSHNGSFWASAALFRCLAVPHIVMRKGYHLLAILLFLPAFGWDLRMLQASLAVAGAVLVFAELLRVAGPPRLRAAIGGFMADFADARDSGPVYVTHFTLLLGIAVPVWLSESVCGAAAGAMMAGLYGSEAAAPMAAAQGGAAAGAAPPLSAAAARLLPSCRTVVGLSGLVSLGSGDTAAACIGFLLGRQVLFRGGKKTWEGTASGAAAMMASWAVVVRWLDVGWAVGWGTWGALAAATGGVALLEAVTCQLDNVVVPLYYLTHLVLIMTGN</sequence>
<comment type="similarity">
    <text evidence="2">Belongs to the polyprenol kinase family.</text>
</comment>
<comment type="caution">
    <text evidence="12">The sequence shown here is derived from an EMBL/GenBank/DDBJ whole genome shotgun (WGS) entry which is preliminary data.</text>
</comment>
<dbReference type="GO" id="GO:0043048">
    <property type="term" value="P:dolichyl monophosphate biosynthetic process"/>
    <property type="evidence" value="ECO:0007669"/>
    <property type="project" value="TreeGrafter"/>
</dbReference>
<evidence type="ECO:0000313" key="13">
    <source>
        <dbReference type="Proteomes" id="UP000075714"/>
    </source>
</evidence>
<dbReference type="GO" id="GO:0005789">
    <property type="term" value="C:endoplasmic reticulum membrane"/>
    <property type="evidence" value="ECO:0007669"/>
    <property type="project" value="UniProtKB-SubCell"/>
</dbReference>
<dbReference type="InterPro" id="IPR032974">
    <property type="entry name" value="Polypren_kinase"/>
</dbReference>
<gene>
    <name evidence="12" type="ORF">GPECTOR_10g971</name>
</gene>
<dbReference type="OrthoDB" id="377083at2759"/>
<protein>
    <recommendedName>
        <fullName evidence="3">dolichol kinase</fullName>
        <ecNumber evidence="3">2.7.1.108</ecNumber>
    </recommendedName>
</protein>
<keyword evidence="5 11" id="KW-0812">Transmembrane</keyword>
<feature type="region of interest" description="Disordered" evidence="10">
    <location>
        <begin position="358"/>
        <end position="448"/>
    </location>
</feature>
<evidence type="ECO:0000256" key="8">
    <source>
        <dbReference type="ARBA" id="ARBA00022989"/>
    </source>
</evidence>
<evidence type="ECO:0000256" key="4">
    <source>
        <dbReference type="ARBA" id="ARBA00022679"/>
    </source>
</evidence>
<dbReference type="PANTHER" id="PTHR13205">
    <property type="entry name" value="TRANSMEMBRANE PROTEIN 15-RELATED"/>
    <property type="match status" value="1"/>
</dbReference>
<evidence type="ECO:0000256" key="2">
    <source>
        <dbReference type="ARBA" id="ARBA00010794"/>
    </source>
</evidence>
<dbReference type="EMBL" id="LSYV01000011">
    <property type="protein sequence ID" value="KXZ52339.1"/>
    <property type="molecule type" value="Genomic_DNA"/>
</dbReference>
<evidence type="ECO:0000256" key="5">
    <source>
        <dbReference type="ARBA" id="ARBA00022692"/>
    </source>
</evidence>
<evidence type="ECO:0000256" key="7">
    <source>
        <dbReference type="ARBA" id="ARBA00022824"/>
    </source>
</evidence>
<keyword evidence="7" id="KW-0256">Endoplasmic reticulum</keyword>
<dbReference type="GO" id="GO:0004168">
    <property type="term" value="F:dolichol kinase activity"/>
    <property type="evidence" value="ECO:0007669"/>
    <property type="project" value="UniProtKB-EC"/>
</dbReference>
<keyword evidence="8 11" id="KW-1133">Transmembrane helix</keyword>
<feature type="region of interest" description="Disordered" evidence="10">
    <location>
        <begin position="239"/>
        <end position="287"/>
    </location>
</feature>
<dbReference type="STRING" id="33097.A0A150GR77"/>
<organism evidence="12 13">
    <name type="scientific">Gonium pectorale</name>
    <name type="common">Green alga</name>
    <dbReference type="NCBI Taxonomy" id="33097"/>
    <lineage>
        <taxon>Eukaryota</taxon>
        <taxon>Viridiplantae</taxon>
        <taxon>Chlorophyta</taxon>
        <taxon>core chlorophytes</taxon>
        <taxon>Chlorophyceae</taxon>
        <taxon>CS clade</taxon>
        <taxon>Chlamydomonadales</taxon>
        <taxon>Volvocaceae</taxon>
        <taxon>Gonium</taxon>
    </lineage>
</organism>
<feature type="transmembrane region" description="Helical" evidence="11">
    <location>
        <begin position="494"/>
        <end position="512"/>
    </location>
</feature>
<dbReference type="Proteomes" id="UP000075714">
    <property type="component" value="Unassembled WGS sequence"/>
</dbReference>
<feature type="transmembrane region" description="Helical" evidence="11">
    <location>
        <begin position="27"/>
        <end position="49"/>
    </location>
</feature>
<evidence type="ECO:0000256" key="10">
    <source>
        <dbReference type="SAM" id="MobiDB-lite"/>
    </source>
</evidence>
<dbReference type="PANTHER" id="PTHR13205:SF15">
    <property type="entry name" value="DOLICHOL KINASE"/>
    <property type="match status" value="1"/>
</dbReference>
<feature type="transmembrane region" description="Helical" evidence="11">
    <location>
        <begin position="471"/>
        <end position="488"/>
    </location>
</feature>
<keyword evidence="6" id="KW-0418">Kinase</keyword>
<feature type="compositionally biased region" description="Basic and acidic residues" evidence="10">
    <location>
        <begin position="358"/>
        <end position="380"/>
    </location>
</feature>
<evidence type="ECO:0000256" key="11">
    <source>
        <dbReference type="SAM" id="Phobius"/>
    </source>
</evidence>
<accession>A0A150GR77</accession>
<feature type="compositionally biased region" description="Basic residues" evidence="10">
    <location>
        <begin position="435"/>
        <end position="445"/>
    </location>
</feature>
<keyword evidence="4" id="KW-0808">Transferase</keyword>
<feature type="compositionally biased region" description="Low complexity" evidence="10">
    <location>
        <begin position="255"/>
        <end position="279"/>
    </location>
</feature>
<dbReference type="AlphaFoldDB" id="A0A150GR77"/>
<reference evidence="13" key="1">
    <citation type="journal article" date="2016" name="Nat. Commun.">
        <title>The Gonium pectorale genome demonstrates co-option of cell cycle regulation during the evolution of multicellularity.</title>
        <authorList>
            <person name="Hanschen E.R."/>
            <person name="Marriage T.N."/>
            <person name="Ferris P.J."/>
            <person name="Hamaji T."/>
            <person name="Toyoda A."/>
            <person name="Fujiyama A."/>
            <person name="Neme R."/>
            <person name="Noguchi H."/>
            <person name="Minakuchi Y."/>
            <person name="Suzuki M."/>
            <person name="Kawai-Toyooka H."/>
            <person name="Smith D.R."/>
            <person name="Sparks H."/>
            <person name="Anderson J."/>
            <person name="Bakaric R."/>
            <person name="Luria V."/>
            <person name="Karger A."/>
            <person name="Kirschner M.W."/>
            <person name="Durand P.M."/>
            <person name="Michod R.E."/>
            <person name="Nozaki H."/>
            <person name="Olson B.J."/>
        </authorList>
    </citation>
    <scope>NUCLEOTIDE SEQUENCE [LARGE SCALE GENOMIC DNA]</scope>
    <source>
        <strain evidence="13">NIES-2863</strain>
    </source>
</reference>
<name>A0A150GR77_GONPE</name>
<evidence type="ECO:0000313" key="12">
    <source>
        <dbReference type="EMBL" id="KXZ52339.1"/>
    </source>
</evidence>
<evidence type="ECO:0000256" key="6">
    <source>
        <dbReference type="ARBA" id="ARBA00022777"/>
    </source>
</evidence>
<feature type="transmembrane region" description="Helical" evidence="11">
    <location>
        <begin position="162"/>
        <end position="186"/>
    </location>
</feature>
<keyword evidence="13" id="KW-1185">Reference proteome</keyword>
<feature type="compositionally biased region" description="Low complexity" evidence="10">
    <location>
        <begin position="412"/>
        <end position="422"/>
    </location>
</feature>
<proteinExistence type="inferred from homology"/>
<dbReference type="EC" id="2.7.1.108" evidence="3"/>
<evidence type="ECO:0000256" key="3">
    <source>
        <dbReference type="ARBA" id="ARBA00012132"/>
    </source>
</evidence>
<feature type="transmembrane region" description="Helical" evidence="11">
    <location>
        <begin position="293"/>
        <end position="318"/>
    </location>
</feature>
<feature type="transmembrane region" description="Helical" evidence="11">
    <location>
        <begin position="330"/>
        <end position="350"/>
    </location>
</feature>
<comment type="subcellular location">
    <subcellularLocation>
        <location evidence="1">Endoplasmic reticulum membrane</location>
        <topology evidence="1">Multi-pass membrane protein</topology>
    </subcellularLocation>
</comment>
<feature type="transmembrane region" description="Helical" evidence="11">
    <location>
        <begin position="120"/>
        <end position="142"/>
    </location>
</feature>
<feature type="transmembrane region" description="Helical" evidence="11">
    <location>
        <begin position="87"/>
        <end position="108"/>
    </location>
</feature>
<evidence type="ECO:0000256" key="1">
    <source>
        <dbReference type="ARBA" id="ARBA00004477"/>
    </source>
</evidence>
<evidence type="ECO:0000256" key="9">
    <source>
        <dbReference type="ARBA" id="ARBA00023136"/>
    </source>
</evidence>
<keyword evidence="9 11" id="KW-0472">Membrane</keyword>
<feature type="compositionally biased region" description="Basic and acidic residues" evidence="10">
    <location>
        <begin position="423"/>
        <end position="434"/>
    </location>
</feature>